<dbReference type="EMBL" id="VSSQ01042419">
    <property type="protein sequence ID" value="MPM96000.1"/>
    <property type="molecule type" value="Genomic_DNA"/>
</dbReference>
<gene>
    <name evidence="1" type="ORF">SDC9_143156</name>
</gene>
<accession>A0A645E2J6</accession>
<comment type="caution">
    <text evidence="1">The sequence shown here is derived from an EMBL/GenBank/DDBJ whole genome shotgun (WGS) entry which is preliminary data.</text>
</comment>
<reference evidence="1" key="1">
    <citation type="submission" date="2019-08" db="EMBL/GenBank/DDBJ databases">
        <authorList>
            <person name="Kucharzyk K."/>
            <person name="Murdoch R.W."/>
            <person name="Higgins S."/>
            <person name="Loffler F."/>
        </authorList>
    </citation>
    <scope>NUCLEOTIDE SEQUENCE</scope>
</reference>
<dbReference type="AlphaFoldDB" id="A0A645E2J6"/>
<protein>
    <submittedName>
        <fullName evidence="1">Uncharacterized protein</fullName>
    </submittedName>
</protein>
<name>A0A645E2J6_9ZZZZ</name>
<proteinExistence type="predicted"/>
<organism evidence="1">
    <name type="scientific">bioreactor metagenome</name>
    <dbReference type="NCBI Taxonomy" id="1076179"/>
    <lineage>
        <taxon>unclassified sequences</taxon>
        <taxon>metagenomes</taxon>
        <taxon>ecological metagenomes</taxon>
    </lineage>
</organism>
<evidence type="ECO:0000313" key="1">
    <source>
        <dbReference type="EMBL" id="MPM96000.1"/>
    </source>
</evidence>
<sequence length="131" mass="14350">MGAGLGFVQIIACAARHHILLVLNIVVQHLLEAEHAGLAVHQRQHDGPEGLLHLGVFIEVTEYHSGLRVFLQLDDDAHAVAVRLVPQVTDPVDALFMHQLGDLGDQLCLIDRVGYFRHDDAVASVSHGLYL</sequence>